<evidence type="ECO:0000313" key="2">
    <source>
        <dbReference type="EMBL" id="SDI81897.1"/>
    </source>
</evidence>
<protein>
    <submittedName>
        <fullName evidence="2">Flagellar motility protein MotE, a chaperone for MotC folding</fullName>
    </submittedName>
</protein>
<evidence type="ECO:0000256" key="1">
    <source>
        <dbReference type="SAM" id="Coils"/>
    </source>
</evidence>
<dbReference type="AlphaFoldDB" id="A0A1G8NP55"/>
<dbReference type="OrthoDB" id="9791432at2"/>
<keyword evidence="3" id="KW-1185">Reference proteome</keyword>
<proteinExistence type="predicted"/>
<dbReference type="Proteomes" id="UP000199382">
    <property type="component" value="Unassembled WGS sequence"/>
</dbReference>
<dbReference type="EMBL" id="FNEK01000007">
    <property type="protein sequence ID" value="SDI81897.1"/>
    <property type="molecule type" value="Genomic_DNA"/>
</dbReference>
<evidence type="ECO:0000313" key="3">
    <source>
        <dbReference type="Proteomes" id="UP000199382"/>
    </source>
</evidence>
<keyword evidence="2" id="KW-0282">Flagellum</keyword>
<name>A0A1G8NP55_9RHOB</name>
<sequence>MKRKDRRKTRSGRGALVTIGALFLISGMIRLADGTGAAIASEVEALSASSSAPSIDLADANDTPECVTNEGVNQVTARLRERRAQLDEREEKIARRMAELEEAEMSLQTNLETVKAAEEALRATISLADGAADRDIETLIAVYEKMKPRDVSVVFEAMDPSFAAGFLARMRPESAASVMAGLSAQKAYTVSILLAGRNMDVPQN</sequence>
<feature type="coiled-coil region" evidence="1">
    <location>
        <begin position="72"/>
        <end position="120"/>
    </location>
</feature>
<organism evidence="2 3">
    <name type="scientific">Aliiruegeria lutimaris</name>
    <dbReference type="NCBI Taxonomy" id="571298"/>
    <lineage>
        <taxon>Bacteria</taxon>
        <taxon>Pseudomonadati</taxon>
        <taxon>Pseudomonadota</taxon>
        <taxon>Alphaproteobacteria</taxon>
        <taxon>Rhodobacterales</taxon>
        <taxon>Roseobacteraceae</taxon>
        <taxon>Aliiruegeria</taxon>
    </lineage>
</organism>
<dbReference type="STRING" id="571298.SAMN04488026_1007113"/>
<gene>
    <name evidence="2" type="ORF">SAMN04488026_1007113</name>
</gene>
<keyword evidence="2" id="KW-0969">Cilium</keyword>
<keyword evidence="1" id="KW-0175">Coiled coil</keyword>
<accession>A0A1G8NP55</accession>
<dbReference type="SUPFAM" id="SSF158791">
    <property type="entry name" value="MgtE N-terminal domain-like"/>
    <property type="match status" value="1"/>
</dbReference>
<reference evidence="2 3" key="1">
    <citation type="submission" date="2016-10" db="EMBL/GenBank/DDBJ databases">
        <authorList>
            <person name="de Groot N.N."/>
        </authorList>
    </citation>
    <scope>NUCLEOTIDE SEQUENCE [LARGE SCALE GENOMIC DNA]</scope>
    <source>
        <strain evidence="2 3">DSM 25294</strain>
    </source>
</reference>
<dbReference type="RefSeq" id="WP_093151162.1">
    <property type="nucleotide sequence ID" value="NZ_FNEK01000007.1"/>
</dbReference>
<keyword evidence="2" id="KW-0966">Cell projection</keyword>